<dbReference type="GeneID" id="57973774"/>
<accession>A0A0H2Y3Y9</accession>
<evidence type="ECO:0000313" key="1">
    <source>
        <dbReference type="EMBL" id="ABG12373.1"/>
    </source>
</evidence>
<dbReference type="CDD" id="cd14744">
    <property type="entry name" value="PAAR_CT_2"/>
    <property type="match status" value="1"/>
</dbReference>
<dbReference type="AlphaFoldDB" id="A0A0H2Y3Y9"/>
<evidence type="ECO:0000313" key="2">
    <source>
        <dbReference type="Proteomes" id="UP000001971"/>
    </source>
</evidence>
<protein>
    <recommendedName>
        <fullName evidence="3">PAAR domain-containing protein</fullName>
    </recommendedName>
</protein>
<dbReference type="Gene3D" id="2.60.200.60">
    <property type="match status" value="1"/>
</dbReference>
<dbReference type="InterPro" id="IPR008727">
    <property type="entry name" value="PAAR_motif"/>
</dbReference>
<dbReference type="RefSeq" id="WP_002226101.1">
    <property type="nucleotide sequence ID" value="NC_008150.1"/>
</dbReference>
<dbReference type="Pfam" id="PF05488">
    <property type="entry name" value="PAAR_motif"/>
    <property type="match status" value="1"/>
</dbReference>
<organism evidence="1 2">
    <name type="scientific">Yersinia pestis bv. Antiqua (strain Antiqua)</name>
    <dbReference type="NCBI Taxonomy" id="360102"/>
    <lineage>
        <taxon>Bacteria</taxon>
        <taxon>Pseudomonadati</taxon>
        <taxon>Pseudomonadota</taxon>
        <taxon>Gammaproteobacteria</taxon>
        <taxon>Enterobacterales</taxon>
        <taxon>Yersiniaceae</taxon>
        <taxon>Yersinia</taxon>
    </lineage>
</organism>
<name>A0A0H2Y3Y9_YERPA</name>
<dbReference type="Proteomes" id="UP000001971">
    <property type="component" value="Chromosome"/>
</dbReference>
<dbReference type="KEGG" id="ypa:YPA_0405"/>
<reference evidence="1 2" key="1">
    <citation type="journal article" date="2006" name="J. Bacteriol.">
        <title>Complete genome sequence of Yersinia pestis strains Antiqua and Nepal516: evidence of gene reduction in an emerging pathogen.</title>
        <authorList>
            <person name="Chain P.S."/>
            <person name="Hu P."/>
            <person name="Malfatti S.A."/>
            <person name="Radnedge L."/>
            <person name="Larimer F."/>
            <person name="Vergez L.M."/>
            <person name="Worsham P."/>
            <person name="Chu M.C."/>
            <person name="Andersen G.L."/>
        </authorList>
    </citation>
    <scope>NUCLEOTIDE SEQUENCE [LARGE SCALE GENOMIC DNA]</scope>
    <source>
        <strain evidence="1 2">Antiqua</strain>
    </source>
</reference>
<dbReference type="EMBL" id="CP000308">
    <property type="protein sequence ID" value="ABG12373.1"/>
    <property type="molecule type" value="Genomic_DNA"/>
</dbReference>
<evidence type="ECO:0008006" key="3">
    <source>
        <dbReference type="Google" id="ProtNLM"/>
    </source>
</evidence>
<sequence>MPISEINRKIEVYMKGVICIGDKTTHGGQVLSGSGKMKFAGIGVARLNDPVSCPQHGNTFIIEAHPSFKDNGIPVAFHGHRCGCGCTLISSQKGATVIAMR</sequence>
<proteinExistence type="predicted"/>
<gene>
    <name evidence="1" type="ordered locus">YPA_0405</name>
</gene>